<protein>
    <submittedName>
        <fullName evidence="3">Amidase</fullName>
    </submittedName>
</protein>
<dbReference type="Proteomes" id="UP000635245">
    <property type="component" value="Unassembled WGS sequence"/>
</dbReference>
<dbReference type="Pfam" id="PF01425">
    <property type="entry name" value="Amidase"/>
    <property type="match status" value="1"/>
</dbReference>
<dbReference type="PROSITE" id="PS00571">
    <property type="entry name" value="AMIDASES"/>
    <property type="match status" value="1"/>
</dbReference>
<dbReference type="InterPro" id="IPR000120">
    <property type="entry name" value="Amidase"/>
</dbReference>
<reference evidence="3" key="1">
    <citation type="submission" date="2020-12" db="EMBL/GenBank/DDBJ databases">
        <title>Prauserella sp. ASG 168, a novel actinomycete isolated from cave rock.</title>
        <authorList>
            <person name="Suriyachadkun C."/>
        </authorList>
    </citation>
    <scope>NUCLEOTIDE SEQUENCE</scope>
    <source>
        <strain evidence="3">ASG 168</strain>
    </source>
</reference>
<accession>A0A934QU27</accession>
<dbReference type="InterPro" id="IPR023631">
    <property type="entry name" value="Amidase_dom"/>
</dbReference>
<dbReference type="InterPro" id="IPR020556">
    <property type="entry name" value="Amidase_CS"/>
</dbReference>
<evidence type="ECO:0000313" key="4">
    <source>
        <dbReference type="Proteomes" id="UP000635245"/>
    </source>
</evidence>
<comment type="caution">
    <text evidence="3">The sequence shown here is derived from an EMBL/GenBank/DDBJ whole genome shotgun (WGS) entry which is preliminary data.</text>
</comment>
<dbReference type="SUPFAM" id="SSF75304">
    <property type="entry name" value="Amidase signature (AS) enzymes"/>
    <property type="match status" value="1"/>
</dbReference>
<dbReference type="Gene3D" id="3.90.1300.10">
    <property type="entry name" value="Amidase signature (AS) domain"/>
    <property type="match status" value="1"/>
</dbReference>
<feature type="region of interest" description="Disordered" evidence="1">
    <location>
        <begin position="1"/>
        <end position="63"/>
    </location>
</feature>
<gene>
    <name evidence="3" type="ORF">JHE00_18300</name>
</gene>
<evidence type="ECO:0000256" key="1">
    <source>
        <dbReference type="SAM" id="MobiDB-lite"/>
    </source>
</evidence>
<evidence type="ECO:0000313" key="3">
    <source>
        <dbReference type="EMBL" id="MBK1786286.1"/>
    </source>
</evidence>
<dbReference type="InterPro" id="IPR036928">
    <property type="entry name" value="AS_sf"/>
</dbReference>
<dbReference type="AlphaFoldDB" id="A0A934QU27"/>
<name>A0A934QU27_9PSEU</name>
<feature type="domain" description="Amidase" evidence="2">
    <location>
        <begin position="86"/>
        <end position="511"/>
    </location>
</feature>
<dbReference type="EMBL" id="JAENJH010000004">
    <property type="protein sequence ID" value="MBK1786286.1"/>
    <property type="molecule type" value="Genomic_DNA"/>
</dbReference>
<dbReference type="PANTHER" id="PTHR11895">
    <property type="entry name" value="TRANSAMIDASE"/>
    <property type="match status" value="1"/>
</dbReference>
<sequence>MCSAERETRGPERETRGPERATRRPERGTRGPERETHVPERETRGLERGTRGPERGTRGVRGDRVGFESAGAVARAIRRKDVSAREVVAAHLEHVERVNPRLNAIVTLTAERAMDQAALADERLAAGQDVGPLHGLPVAHKDLADTAGVRTTYGSPLFAEHVPEHDDLVVARMAAAGAISLGKTNVPEFGLGSHTFNPVFGMTRNPYDHARSAGGSSGGAAAALAAGMVTLADGSDVGGSLRNPASFCNVVGLRPTPGRVPSWPVAAPWSHLGVQGPMARTVADTALLLSVLAGPDPRSPISLETPGGDFTPPLEGDLRGLRVAWAPDLGGAVPVDAEVRDALRPVPSLFEGLGAEVTEACLDLSGADDVFRTRRAWQLELTHGALLDEHRDRLKPDAVWNIERGRELTGPDLARAERLQSALHQRVLAFFERFDVLLAPVCQVVPFPAELDYPHTVDGVDMETYLDWMASCYLVTAMGCPALSVPAAFTPAGLPVGLQIVGPPRADARVLAVGHAFESAARAGERRP</sequence>
<evidence type="ECO:0000259" key="2">
    <source>
        <dbReference type="Pfam" id="PF01425"/>
    </source>
</evidence>
<proteinExistence type="predicted"/>
<dbReference type="PANTHER" id="PTHR11895:SF76">
    <property type="entry name" value="INDOLEACETAMIDE HYDROLASE"/>
    <property type="match status" value="1"/>
</dbReference>
<dbReference type="GO" id="GO:0003824">
    <property type="term" value="F:catalytic activity"/>
    <property type="evidence" value="ECO:0007669"/>
    <property type="project" value="InterPro"/>
</dbReference>
<organism evidence="3 4">
    <name type="scientific">Prauserella cavernicola</name>
    <dbReference type="NCBI Taxonomy" id="2800127"/>
    <lineage>
        <taxon>Bacteria</taxon>
        <taxon>Bacillati</taxon>
        <taxon>Actinomycetota</taxon>
        <taxon>Actinomycetes</taxon>
        <taxon>Pseudonocardiales</taxon>
        <taxon>Pseudonocardiaceae</taxon>
        <taxon>Prauserella</taxon>
    </lineage>
</organism>
<keyword evidence="4" id="KW-1185">Reference proteome</keyword>
<dbReference type="NCBIfam" id="NF005686">
    <property type="entry name" value="PRK07486.1"/>
    <property type="match status" value="1"/>
</dbReference>